<dbReference type="Proteomes" id="UP001152795">
    <property type="component" value="Unassembled WGS sequence"/>
</dbReference>
<sequence>NDANASPPEEPSASARKIGTPEPQRRENTEVEAIVNRRLVYANVMRSAGCGAYPLKGYASHNKALLKAAKEVCHETLSDAAREIHVLKDKSEDEVADCDISCDGTSRR</sequence>
<reference evidence="1" key="1">
    <citation type="submission" date="2020-04" db="EMBL/GenBank/DDBJ databases">
        <authorList>
            <person name="Alioto T."/>
            <person name="Alioto T."/>
            <person name="Gomez Garrido J."/>
        </authorList>
    </citation>
    <scope>NUCLEOTIDE SEQUENCE</scope>
    <source>
        <strain evidence="1">A484AB</strain>
    </source>
</reference>
<evidence type="ECO:0000313" key="2">
    <source>
        <dbReference type="Proteomes" id="UP001152795"/>
    </source>
</evidence>
<comment type="caution">
    <text evidence="1">The sequence shown here is derived from an EMBL/GenBank/DDBJ whole genome shotgun (WGS) entry which is preliminary data.</text>
</comment>
<dbReference type="EMBL" id="CACRXK020007591">
    <property type="protein sequence ID" value="CAB4012663.1"/>
    <property type="molecule type" value="Genomic_DNA"/>
</dbReference>
<keyword evidence="2" id="KW-1185">Reference proteome</keyword>
<evidence type="ECO:0000313" key="1">
    <source>
        <dbReference type="EMBL" id="CAB4012663.1"/>
    </source>
</evidence>
<gene>
    <name evidence="1" type="ORF">PACLA_8A046176</name>
</gene>
<name>A0A7D9EMR8_PARCT</name>
<feature type="non-terminal residue" evidence="1">
    <location>
        <position position="108"/>
    </location>
</feature>
<dbReference type="AlphaFoldDB" id="A0A7D9EMR8"/>
<protein>
    <submittedName>
        <fullName evidence="1">Uncharacterized protein</fullName>
    </submittedName>
</protein>
<proteinExistence type="predicted"/>
<organism evidence="1 2">
    <name type="scientific">Paramuricea clavata</name>
    <name type="common">Red gorgonian</name>
    <name type="synonym">Violescent sea-whip</name>
    <dbReference type="NCBI Taxonomy" id="317549"/>
    <lineage>
        <taxon>Eukaryota</taxon>
        <taxon>Metazoa</taxon>
        <taxon>Cnidaria</taxon>
        <taxon>Anthozoa</taxon>
        <taxon>Octocorallia</taxon>
        <taxon>Malacalcyonacea</taxon>
        <taxon>Plexauridae</taxon>
        <taxon>Paramuricea</taxon>
    </lineage>
</organism>
<accession>A0A7D9EMR8</accession>